<evidence type="ECO:0000256" key="2">
    <source>
        <dbReference type="ARBA" id="ARBA00006577"/>
    </source>
</evidence>
<dbReference type="PANTHER" id="PTHR43811:SF57">
    <property type="entry name" value="FKBP-TYPE PEPTIDYL-PROLYL CIS-TRANS ISOMERASE FKPA-RELATED"/>
    <property type="match status" value="1"/>
</dbReference>
<organism evidence="9 10">
    <name type="scientific">Leptothrix cholodnii (strain ATCC 51168 / LMG 8142 / SP-6)</name>
    <name type="common">Leptothrix discophora (strain SP-6)</name>
    <dbReference type="NCBI Taxonomy" id="395495"/>
    <lineage>
        <taxon>Bacteria</taxon>
        <taxon>Pseudomonadati</taxon>
        <taxon>Pseudomonadota</taxon>
        <taxon>Betaproteobacteria</taxon>
        <taxon>Burkholderiales</taxon>
        <taxon>Sphaerotilaceae</taxon>
        <taxon>Leptothrix</taxon>
    </lineage>
</organism>
<dbReference type="GO" id="GO:0003755">
    <property type="term" value="F:peptidyl-prolyl cis-trans isomerase activity"/>
    <property type="evidence" value="ECO:0007669"/>
    <property type="project" value="UniProtKB-UniRule"/>
</dbReference>
<evidence type="ECO:0000256" key="3">
    <source>
        <dbReference type="ARBA" id="ARBA00023110"/>
    </source>
</evidence>
<reference evidence="9 10" key="1">
    <citation type="submission" date="2008-03" db="EMBL/GenBank/DDBJ databases">
        <title>Complete sequence of Leptothrix cholodnii SP-6.</title>
        <authorList>
            <consortium name="US DOE Joint Genome Institute"/>
            <person name="Copeland A."/>
            <person name="Lucas S."/>
            <person name="Lapidus A."/>
            <person name="Glavina del Rio T."/>
            <person name="Dalin E."/>
            <person name="Tice H."/>
            <person name="Bruce D."/>
            <person name="Goodwin L."/>
            <person name="Pitluck S."/>
            <person name="Chertkov O."/>
            <person name="Brettin T."/>
            <person name="Detter J.C."/>
            <person name="Han C."/>
            <person name="Kuske C.R."/>
            <person name="Schmutz J."/>
            <person name="Larimer F."/>
            <person name="Land M."/>
            <person name="Hauser L."/>
            <person name="Kyrpides N."/>
            <person name="Lykidis A."/>
            <person name="Emerson D."/>
            <person name="Richardson P."/>
        </authorList>
    </citation>
    <scope>NUCLEOTIDE SEQUENCE [LARGE SCALE GENOMIC DNA]</scope>
    <source>
        <strain evidence="10">ATCC 51168 / LMG 8142 / SP-6</strain>
    </source>
</reference>
<dbReference type="Pfam" id="PF00254">
    <property type="entry name" value="FKBP_C"/>
    <property type="match status" value="1"/>
</dbReference>
<dbReference type="STRING" id="395495.Lcho_3793"/>
<dbReference type="InterPro" id="IPR001179">
    <property type="entry name" value="PPIase_FKBP_dom"/>
</dbReference>
<dbReference type="PROSITE" id="PS50059">
    <property type="entry name" value="FKBP_PPIASE"/>
    <property type="match status" value="1"/>
</dbReference>
<comment type="catalytic activity">
    <reaction evidence="1 5 6">
        <text>[protein]-peptidylproline (omega=180) = [protein]-peptidylproline (omega=0)</text>
        <dbReference type="Rhea" id="RHEA:16237"/>
        <dbReference type="Rhea" id="RHEA-COMP:10747"/>
        <dbReference type="Rhea" id="RHEA-COMP:10748"/>
        <dbReference type="ChEBI" id="CHEBI:83833"/>
        <dbReference type="ChEBI" id="CHEBI:83834"/>
        <dbReference type="EC" id="5.2.1.8"/>
    </reaction>
</comment>
<dbReference type="HOGENOM" id="CLU_013615_0_1_4"/>
<dbReference type="Gene3D" id="1.10.287.460">
    <property type="entry name" value="Peptidyl-prolyl cis-trans isomerase, FKBP-type, N-terminal domain"/>
    <property type="match status" value="1"/>
</dbReference>
<dbReference type="Proteomes" id="UP000001693">
    <property type="component" value="Chromosome"/>
</dbReference>
<keyword evidence="10" id="KW-1185">Reference proteome</keyword>
<dbReference type="eggNOG" id="COG0545">
    <property type="taxonomic scope" value="Bacteria"/>
</dbReference>
<protein>
    <recommendedName>
        <fullName evidence="6">Peptidyl-prolyl cis-trans isomerase</fullName>
        <ecNumber evidence="6">5.2.1.8</ecNumber>
    </recommendedName>
</protein>
<dbReference type="InterPro" id="IPR046357">
    <property type="entry name" value="PPIase_dom_sf"/>
</dbReference>
<dbReference type="SUPFAM" id="SSF54534">
    <property type="entry name" value="FKBP-like"/>
    <property type="match status" value="1"/>
</dbReference>
<dbReference type="Gene3D" id="3.10.50.40">
    <property type="match status" value="1"/>
</dbReference>
<keyword evidence="3 5" id="KW-0697">Rotamase</keyword>
<evidence type="ECO:0000256" key="7">
    <source>
        <dbReference type="SAM" id="SignalP"/>
    </source>
</evidence>
<dbReference type="AlphaFoldDB" id="B1Y6L9"/>
<evidence type="ECO:0000256" key="1">
    <source>
        <dbReference type="ARBA" id="ARBA00000971"/>
    </source>
</evidence>
<accession>B1Y6L9</accession>
<dbReference type="KEGG" id="lch:Lcho_3793"/>
<evidence type="ECO:0000256" key="4">
    <source>
        <dbReference type="ARBA" id="ARBA00023235"/>
    </source>
</evidence>
<keyword evidence="7" id="KW-0732">Signal</keyword>
<feature type="chain" id="PRO_5002773069" description="Peptidyl-prolyl cis-trans isomerase" evidence="7">
    <location>
        <begin position="27"/>
        <end position="260"/>
    </location>
</feature>
<evidence type="ECO:0000256" key="6">
    <source>
        <dbReference type="RuleBase" id="RU003915"/>
    </source>
</evidence>
<dbReference type="RefSeq" id="WP_012348794.1">
    <property type="nucleotide sequence ID" value="NC_010524.1"/>
</dbReference>
<name>B1Y6L9_LEPCP</name>
<dbReference type="Pfam" id="PF01346">
    <property type="entry name" value="FKBP_N"/>
    <property type="match status" value="1"/>
</dbReference>
<dbReference type="InterPro" id="IPR036944">
    <property type="entry name" value="PPIase_FKBP_N_sf"/>
</dbReference>
<evidence type="ECO:0000256" key="5">
    <source>
        <dbReference type="PROSITE-ProRule" id="PRU00277"/>
    </source>
</evidence>
<evidence type="ECO:0000313" key="10">
    <source>
        <dbReference type="Proteomes" id="UP000001693"/>
    </source>
</evidence>
<comment type="similarity">
    <text evidence="2 6">Belongs to the FKBP-type PPIase family.</text>
</comment>
<keyword evidence="4 5" id="KW-0413">Isomerase</keyword>
<feature type="signal peptide" evidence="7">
    <location>
        <begin position="1"/>
        <end position="26"/>
    </location>
</feature>
<feature type="domain" description="PPIase FKBP-type" evidence="8">
    <location>
        <begin position="173"/>
        <end position="258"/>
    </location>
</feature>
<dbReference type="EMBL" id="CP001013">
    <property type="protein sequence ID" value="ACB36047.1"/>
    <property type="molecule type" value="Genomic_DNA"/>
</dbReference>
<dbReference type="InterPro" id="IPR000774">
    <property type="entry name" value="PPIase_FKBP_N"/>
</dbReference>
<dbReference type="EC" id="5.2.1.8" evidence="6"/>
<dbReference type="GO" id="GO:0006457">
    <property type="term" value="P:protein folding"/>
    <property type="evidence" value="ECO:0007669"/>
    <property type="project" value="InterPro"/>
</dbReference>
<evidence type="ECO:0000259" key="8">
    <source>
        <dbReference type="PROSITE" id="PS50059"/>
    </source>
</evidence>
<proteinExistence type="inferred from homology"/>
<evidence type="ECO:0000313" key="9">
    <source>
        <dbReference type="EMBL" id="ACB36047.1"/>
    </source>
</evidence>
<sequence precursor="true">MIHTRNPFRFLSTACMLAVLAGSAHAQLLAPSEAAVPAGPAAAAQTSRPGSPSSVQVNNEQISYATGVVTVRNFAKNKIEIDVEAVIRGMRDALAGNKSLAMNDKEIRTAMNALQVELRRMDKLNKREAADVNNKRGLAFQAEYKQKPGVKALGNGILYREIKPGTGPTPTELDHVVVNYRGALTDGTEFDATHADQPATLRLVQGIMGWREALKRMPQGATWEIVIPHPLAYGERGVPGTIGPNETLVFQVELLDIKRS</sequence>
<gene>
    <name evidence="9" type="ordered locus">Lcho_3793</name>
</gene>
<dbReference type="OrthoDB" id="280278at2"/>
<dbReference type="PANTHER" id="PTHR43811">
    <property type="entry name" value="FKBP-TYPE PEPTIDYL-PROLYL CIS-TRANS ISOMERASE FKPA"/>
    <property type="match status" value="1"/>
</dbReference>